<evidence type="ECO:0000256" key="10">
    <source>
        <dbReference type="SAM" id="SignalP"/>
    </source>
</evidence>
<evidence type="ECO:0000256" key="6">
    <source>
        <dbReference type="ARBA" id="ARBA00022960"/>
    </source>
</evidence>
<comment type="caution">
    <text evidence="12">The sequence shown here is derived from an EMBL/GenBank/DDBJ whole genome shotgun (WGS) entry which is preliminary data.</text>
</comment>
<evidence type="ECO:0000256" key="9">
    <source>
        <dbReference type="PROSITE-ProRule" id="PRU01373"/>
    </source>
</evidence>
<evidence type="ECO:0000256" key="7">
    <source>
        <dbReference type="ARBA" id="ARBA00022984"/>
    </source>
</evidence>
<evidence type="ECO:0000256" key="5">
    <source>
        <dbReference type="ARBA" id="ARBA00022801"/>
    </source>
</evidence>
<evidence type="ECO:0000256" key="3">
    <source>
        <dbReference type="ARBA" id="ARBA00022676"/>
    </source>
</evidence>
<evidence type="ECO:0000313" key="13">
    <source>
        <dbReference type="Proteomes" id="UP000291613"/>
    </source>
</evidence>
<dbReference type="CDD" id="cd16913">
    <property type="entry name" value="YkuD_like"/>
    <property type="match status" value="1"/>
</dbReference>
<dbReference type="AlphaFoldDB" id="A0A4Q9GKE9"/>
<keyword evidence="6 9" id="KW-0133">Cell shape</keyword>
<dbReference type="Pfam" id="PF03734">
    <property type="entry name" value="YkuD"/>
    <property type="match status" value="1"/>
</dbReference>
<dbReference type="InterPro" id="IPR005490">
    <property type="entry name" value="LD_TPept_cat_dom"/>
</dbReference>
<keyword evidence="4" id="KW-0808">Transferase</keyword>
<keyword evidence="5" id="KW-0378">Hydrolase</keyword>
<dbReference type="GO" id="GO:0008360">
    <property type="term" value="P:regulation of cell shape"/>
    <property type="evidence" value="ECO:0007669"/>
    <property type="project" value="UniProtKB-UniRule"/>
</dbReference>
<proteinExistence type="inferred from homology"/>
<dbReference type="Gene3D" id="2.40.440.10">
    <property type="entry name" value="L,D-transpeptidase catalytic domain-like"/>
    <property type="match status" value="1"/>
</dbReference>
<feature type="domain" description="L,D-TPase catalytic" evidence="11">
    <location>
        <begin position="37"/>
        <end position="167"/>
    </location>
</feature>
<gene>
    <name evidence="12" type="ORF">EYR15_08420</name>
</gene>
<accession>A0A4Q9GKE9</accession>
<reference evidence="12 13" key="1">
    <citation type="submission" date="2019-02" db="EMBL/GenBank/DDBJ databases">
        <title>Hansschlegelia quercus sp. nov., a novel methylotrophic bacterium from buds of oak (Quercus robur L.).</title>
        <authorList>
            <person name="Agafonova N.V."/>
            <person name="Kaparullina E.N."/>
            <person name="Grouzdev D.S."/>
            <person name="Doronina N.V."/>
        </authorList>
    </citation>
    <scope>NUCLEOTIDE SEQUENCE [LARGE SCALE GENOMIC DNA]</scope>
    <source>
        <strain evidence="12 13">Dub</strain>
    </source>
</reference>
<feature type="chain" id="PRO_5020689700" evidence="10">
    <location>
        <begin position="24"/>
        <end position="168"/>
    </location>
</feature>
<dbReference type="PANTHER" id="PTHR30582:SF24">
    <property type="entry name" value="L,D-TRANSPEPTIDASE ERFK_SRFK-RELATED"/>
    <property type="match status" value="1"/>
</dbReference>
<dbReference type="FunFam" id="2.40.440.10:FF:000002">
    <property type="entry name" value="L,D-transpeptidase ErfK/SrfK"/>
    <property type="match status" value="1"/>
</dbReference>
<feature type="active site" description="Nucleophile" evidence="9">
    <location>
        <position position="143"/>
    </location>
</feature>
<dbReference type="InterPro" id="IPR038063">
    <property type="entry name" value="Transpep_catalytic_dom"/>
</dbReference>
<name>A0A4Q9GKE9_9HYPH</name>
<feature type="active site" description="Proton donor/acceptor" evidence="9">
    <location>
        <position position="127"/>
    </location>
</feature>
<dbReference type="GO" id="GO:0016757">
    <property type="term" value="F:glycosyltransferase activity"/>
    <property type="evidence" value="ECO:0007669"/>
    <property type="project" value="UniProtKB-KW"/>
</dbReference>
<dbReference type="GO" id="GO:0071972">
    <property type="term" value="F:peptidoglycan L,D-transpeptidase activity"/>
    <property type="evidence" value="ECO:0007669"/>
    <property type="project" value="TreeGrafter"/>
</dbReference>
<dbReference type="GO" id="GO:0005576">
    <property type="term" value="C:extracellular region"/>
    <property type="evidence" value="ECO:0007669"/>
    <property type="project" value="TreeGrafter"/>
</dbReference>
<dbReference type="InterPro" id="IPR050979">
    <property type="entry name" value="LD-transpeptidase"/>
</dbReference>
<evidence type="ECO:0000256" key="8">
    <source>
        <dbReference type="ARBA" id="ARBA00023316"/>
    </source>
</evidence>
<dbReference type="Proteomes" id="UP000291613">
    <property type="component" value="Unassembled WGS sequence"/>
</dbReference>
<dbReference type="OrthoDB" id="9813664at2"/>
<dbReference type="GO" id="GO:0018104">
    <property type="term" value="P:peptidoglycan-protein cross-linking"/>
    <property type="evidence" value="ECO:0007669"/>
    <property type="project" value="TreeGrafter"/>
</dbReference>
<keyword evidence="13" id="KW-1185">Reference proteome</keyword>
<keyword evidence="8 9" id="KW-0961">Cell wall biogenesis/degradation</keyword>
<feature type="signal peptide" evidence="10">
    <location>
        <begin position="1"/>
        <end position="23"/>
    </location>
</feature>
<evidence type="ECO:0000259" key="11">
    <source>
        <dbReference type="PROSITE" id="PS52029"/>
    </source>
</evidence>
<comment type="similarity">
    <text evidence="2">Belongs to the YkuD family.</text>
</comment>
<dbReference type="PROSITE" id="PS52029">
    <property type="entry name" value="LD_TPASE"/>
    <property type="match status" value="1"/>
</dbReference>
<sequence length="168" mass="18305">MFRVRRVSALALSLFLGVAPAAAREIVPFDAGDYGAGSILVSNGQRKLYLVLGDGRAWRYPVAVGKNGKRWLGTAKIKGKFVQPAWSPPAEVKRDKPFLPNLIAGGSPTNPMGPRALLLDRDQYAIHGTNRPNSIGTYASYGCIRMRNEDIVDLFEKVRVGARVTVVP</sequence>
<evidence type="ECO:0000256" key="2">
    <source>
        <dbReference type="ARBA" id="ARBA00005992"/>
    </source>
</evidence>
<keyword evidence="10" id="KW-0732">Signal</keyword>
<keyword evidence="3" id="KW-0328">Glycosyltransferase</keyword>
<dbReference type="EMBL" id="SIUB01000003">
    <property type="protein sequence ID" value="TBN53811.1"/>
    <property type="molecule type" value="Genomic_DNA"/>
</dbReference>
<keyword evidence="7 9" id="KW-0573">Peptidoglycan synthesis</keyword>
<dbReference type="RefSeq" id="WP_131002969.1">
    <property type="nucleotide sequence ID" value="NZ_JBHSZR010000003.1"/>
</dbReference>
<evidence type="ECO:0000256" key="1">
    <source>
        <dbReference type="ARBA" id="ARBA00004752"/>
    </source>
</evidence>
<dbReference type="PANTHER" id="PTHR30582">
    <property type="entry name" value="L,D-TRANSPEPTIDASE"/>
    <property type="match status" value="1"/>
</dbReference>
<evidence type="ECO:0000313" key="12">
    <source>
        <dbReference type="EMBL" id="TBN53811.1"/>
    </source>
</evidence>
<dbReference type="SUPFAM" id="SSF141523">
    <property type="entry name" value="L,D-transpeptidase catalytic domain-like"/>
    <property type="match status" value="1"/>
</dbReference>
<dbReference type="UniPathway" id="UPA00219"/>
<protein>
    <submittedName>
        <fullName evidence="12">L,D-transpeptidase</fullName>
    </submittedName>
</protein>
<evidence type="ECO:0000256" key="4">
    <source>
        <dbReference type="ARBA" id="ARBA00022679"/>
    </source>
</evidence>
<dbReference type="GO" id="GO:0071555">
    <property type="term" value="P:cell wall organization"/>
    <property type="evidence" value="ECO:0007669"/>
    <property type="project" value="UniProtKB-UniRule"/>
</dbReference>
<organism evidence="12 13">
    <name type="scientific">Hansschlegelia quercus</name>
    <dbReference type="NCBI Taxonomy" id="2528245"/>
    <lineage>
        <taxon>Bacteria</taxon>
        <taxon>Pseudomonadati</taxon>
        <taxon>Pseudomonadota</taxon>
        <taxon>Alphaproteobacteria</taxon>
        <taxon>Hyphomicrobiales</taxon>
        <taxon>Methylopilaceae</taxon>
        <taxon>Hansschlegelia</taxon>
    </lineage>
</organism>
<comment type="pathway">
    <text evidence="1 9">Cell wall biogenesis; peptidoglycan biosynthesis.</text>
</comment>